<comment type="caution">
    <text evidence="1">The sequence shown here is derived from an EMBL/GenBank/DDBJ whole genome shotgun (WGS) entry which is preliminary data.</text>
</comment>
<dbReference type="EMBL" id="CM043019">
    <property type="protein sequence ID" value="KAI4462209.1"/>
    <property type="molecule type" value="Genomic_DNA"/>
</dbReference>
<keyword evidence="2" id="KW-1185">Reference proteome</keyword>
<gene>
    <name evidence="1" type="ORF">MML48_5g00011114</name>
</gene>
<name>A0ACB9T5Y6_HOLOL</name>
<dbReference type="Proteomes" id="UP001056778">
    <property type="component" value="Chromosome 5"/>
</dbReference>
<evidence type="ECO:0000313" key="1">
    <source>
        <dbReference type="EMBL" id="KAI4462209.1"/>
    </source>
</evidence>
<accession>A0ACB9T5Y6</accession>
<evidence type="ECO:0000313" key="2">
    <source>
        <dbReference type="Proteomes" id="UP001056778"/>
    </source>
</evidence>
<protein>
    <submittedName>
        <fullName evidence="1">Tnf receptor associated factor</fullName>
    </submittedName>
</protein>
<proteinExistence type="predicted"/>
<keyword evidence="1" id="KW-0675">Receptor</keyword>
<reference evidence="1" key="1">
    <citation type="submission" date="2022-04" db="EMBL/GenBank/DDBJ databases">
        <title>Chromosome-scale genome assembly of Holotrichia oblita Faldermann.</title>
        <authorList>
            <person name="Rongchong L."/>
        </authorList>
    </citation>
    <scope>NUCLEOTIDE SEQUENCE</scope>
    <source>
        <strain evidence="1">81SQS9</strain>
    </source>
</reference>
<organism evidence="1 2">
    <name type="scientific">Holotrichia oblita</name>
    <name type="common">Chafer beetle</name>
    <dbReference type="NCBI Taxonomy" id="644536"/>
    <lineage>
        <taxon>Eukaryota</taxon>
        <taxon>Metazoa</taxon>
        <taxon>Ecdysozoa</taxon>
        <taxon>Arthropoda</taxon>
        <taxon>Hexapoda</taxon>
        <taxon>Insecta</taxon>
        <taxon>Pterygota</taxon>
        <taxon>Neoptera</taxon>
        <taxon>Endopterygota</taxon>
        <taxon>Coleoptera</taxon>
        <taxon>Polyphaga</taxon>
        <taxon>Scarabaeiformia</taxon>
        <taxon>Scarabaeidae</taxon>
        <taxon>Melolonthinae</taxon>
        <taxon>Holotrichia</taxon>
    </lineage>
</organism>
<sequence>MVRSLAHWTKTLSFPARISPNKSSKESVLNVHHHPISPTVTPTPSNNSLSQPACIKNNEINNMMNNAPLPAINDVAQIYPDPESEKAIMSSVVYCIHHKEGCKWSDELRKLKAHLNTCKHDAIPCTSHCGAQIPRVLMEDHLKYTCPQRRARCEFCNKEFTGHTLENHIGNCGYEPTYCENKCGMKIQRRHLSQHKAGECSKRLLGITFSERKWCGEDTHISVYIKILPGEYDALLRWPFAHSVSFTLFDQSSCPEKACNIVESFIPDPTWKNFQRPSKEPDSLGFGFPKFVSHEMLKKRHFMKDDTMFIRVKVDPSKIVAV</sequence>